<keyword evidence="3" id="KW-1185">Reference proteome</keyword>
<dbReference type="Pfam" id="PF08241">
    <property type="entry name" value="Methyltransf_11"/>
    <property type="match status" value="1"/>
</dbReference>
<sequence>MNKSAESNYQSGSYWRERSDMLYYRYIDYIMRCVSVSAQSMIDVGTGNCPYMEWFDWIPERVSVDIRIPYQSEHVKGVKGDIFEMTFDRAFDICTCLQVLEHVPEADRFARRLLELGELVIVSVPYNWPGGEEQTAGHVHDPVDYDKLTDWMGRPANYHVVVEEPFGNRAARPAPTSRRGHPD</sequence>
<keyword evidence="2" id="KW-0489">Methyltransferase</keyword>
<dbReference type="GO" id="GO:0008757">
    <property type="term" value="F:S-adenosylmethionine-dependent methyltransferase activity"/>
    <property type="evidence" value="ECO:0007669"/>
    <property type="project" value="InterPro"/>
</dbReference>
<gene>
    <name evidence="2" type="ORF">HAT86_10935</name>
</gene>
<name>A0A967EF48_9RHOB</name>
<dbReference type="Gene3D" id="3.40.50.150">
    <property type="entry name" value="Vaccinia Virus protein VP39"/>
    <property type="match status" value="1"/>
</dbReference>
<proteinExistence type="predicted"/>
<comment type="caution">
    <text evidence="2">The sequence shown here is derived from an EMBL/GenBank/DDBJ whole genome shotgun (WGS) entry which is preliminary data.</text>
</comment>
<dbReference type="InterPro" id="IPR029063">
    <property type="entry name" value="SAM-dependent_MTases_sf"/>
</dbReference>
<dbReference type="Proteomes" id="UP000639775">
    <property type="component" value="Unassembled WGS sequence"/>
</dbReference>
<dbReference type="EMBL" id="JAAORB010000022">
    <property type="protein sequence ID" value="NHQ74973.1"/>
    <property type="molecule type" value="Genomic_DNA"/>
</dbReference>
<dbReference type="GO" id="GO:0032259">
    <property type="term" value="P:methylation"/>
    <property type="evidence" value="ECO:0007669"/>
    <property type="project" value="UniProtKB-KW"/>
</dbReference>
<keyword evidence="2" id="KW-0808">Transferase</keyword>
<evidence type="ECO:0000313" key="2">
    <source>
        <dbReference type="EMBL" id="NHQ74973.1"/>
    </source>
</evidence>
<evidence type="ECO:0000259" key="1">
    <source>
        <dbReference type="Pfam" id="PF08241"/>
    </source>
</evidence>
<dbReference type="InterPro" id="IPR013216">
    <property type="entry name" value="Methyltransf_11"/>
</dbReference>
<protein>
    <submittedName>
        <fullName evidence="2">Class I SAM-dependent methyltransferase</fullName>
    </submittedName>
</protein>
<organism evidence="2 3">
    <name type="scientific">Roseovarius gahaiensis</name>
    <dbReference type="NCBI Taxonomy" id="2716691"/>
    <lineage>
        <taxon>Bacteria</taxon>
        <taxon>Pseudomonadati</taxon>
        <taxon>Pseudomonadota</taxon>
        <taxon>Alphaproteobacteria</taxon>
        <taxon>Rhodobacterales</taxon>
        <taxon>Roseobacteraceae</taxon>
        <taxon>Roseovarius</taxon>
    </lineage>
</organism>
<evidence type="ECO:0000313" key="3">
    <source>
        <dbReference type="Proteomes" id="UP000639775"/>
    </source>
</evidence>
<accession>A0A967EF48</accession>
<dbReference type="SUPFAM" id="SSF53335">
    <property type="entry name" value="S-adenosyl-L-methionine-dependent methyltransferases"/>
    <property type="match status" value="1"/>
</dbReference>
<dbReference type="AlphaFoldDB" id="A0A967EF48"/>
<feature type="domain" description="Methyltransferase type 11" evidence="1">
    <location>
        <begin position="72"/>
        <end position="113"/>
    </location>
</feature>
<reference evidence="2" key="1">
    <citation type="submission" date="2020-03" db="EMBL/GenBank/DDBJ databases">
        <title>Roseovarius gahaiensis sp. nov., isolated from Gahai Saline Lake, China.</title>
        <authorList>
            <person name="Sun X."/>
        </authorList>
    </citation>
    <scope>NUCLEOTIDE SEQUENCE</scope>
    <source>
        <strain evidence="2">GH877</strain>
    </source>
</reference>